<comment type="caution">
    <text evidence="2">The sequence shown here is derived from an EMBL/GenBank/DDBJ whole genome shotgun (WGS) entry which is preliminary data.</text>
</comment>
<protein>
    <submittedName>
        <fullName evidence="2">Uncharacterized protein</fullName>
    </submittedName>
</protein>
<sequence length="167" mass="17433">MRACEKKQGSAKRAADATRSFFAWAGAGSEKPIGADKRNAAETPAYATYCYKHTRSTVWNGVTRSAANIQHRARAGCPVCAVPLTAPVTVLSIETCGAGLSSSGSSRSENGLRPLTLNPCHLSDHSLITPSCGPGSQRETPRSVRPDATTAAEAGSSGDKLREETAT</sequence>
<evidence type="ECO:0000256" key="1">
    <source>
        <dbReference type="SAM" id="MobiDB-lite"/>
    </source>
</evidence>
<reference evidence="2" key="1">
    <citation type="journal article" date="2023" name="Science">
        <title>Genome structures resolve the early diversification of teleost fishes.</title>
        <authorList>
            <person name="Parey E."/>
            <person name="Louis A."/>
            <person name="Montfort J."/>
            <person name="Bouchez O."/>
            <person name="Roques C."/>
            <person name="Iampietro C."/>
            <person name="Lluch J."/>
            <person name="Castinel A."/>
            <person name="Donnadieu C."/>
            <person name="Desvignes T."/>
            <person name="Floi Bucao C."/>
            <person name="Jouanno E."/>
            <person name="Wen M."/>
            <person name="Mejri S."/>
            <person name="Dirks R."/>
            <person name="Jansen H."/>
            <person name="Henkel C."/>
            <person name="Chen W.J."/>
            <person name="Zahm M."/>
            <person name="Cabau C."/>
            <person name="Klopp C."/>
            <person name="Thompson A.W."/>
            <person name="Robinson-Rechavi M."/>
            <person name="Braasch I."/>
            <person name="Lecointre G."/>
            <person name="Bobe J."/>
            <person name="Postlethwait J.H."/>
            <person name="Berthelot C."/>
            <person name="Roest Crollius H."/>
            <person name="Guiguen Y."/>
        </authorList>
    </citation>
    <scope>NUCLEOTIDE SEQUENCE</scope>
    <source>
        <strain evidence="2">NC1722</strain>
    </source>
</reference>
<gene>
    <name evidence="2" type="ORF">AAFF_G00268320</name>
</gene>
<dbReference type="EMBL" id="JAINUG010000037">
    <property type="protein sequence ID" value="KAJ8407788.1"/>
    <property type="molecule type" value="Genomic_DNA"/>
</dbReference>
<evidence type="ECO:0000313" key="2">
    <source>
        <dbReference type="EMBL" id="KAJ8407788.1"/>
    </source>
</evidence>
<proteinExistence type="predicted"/>
<organism evidence="2 3">
    <name type="scientific">Aldrovandia affinis</name>
    <dbReference type="NCBI Taxonomy" id="143900"/>
    <lineage>
        <taxon>Eukaryota</taxon>
        <taxon>Metazoa</taxon>
        <taxon>Chordata</taxon>
        <taxon>Craniata</taxon>
        <taxon>Vertebrata</taxon>
        <taxon>Euteleostomi</taxon>
        <taxon>Actinopterygii</taxon>
        <taxon>Neopterygii</taxon>
        <taxon>Teleostei</taxon>
        <taxon>Notacanthiformes</taxon>
        <taxon>Halosauridae</taxon>
        <taxon>Aldrovandia</taxon>
    </lineage>
</organism>
<dbReference type="Proteomes" id="UP001221898">
    <property type="component" value="Unassembled WGS sequence"/>
</dbReference>
<feature type="region of interest" description="Disordered" evidence="1">
    <location>
        <begin position="128"/>
        <end position="167"/>
    </location>
</feature>
<accession>A0AAD7WSW1</accession>
<dbReference type="AlphaFoldDB" id="A0AAD7WSW1"/>
<name>A0AAD7WSW1_9TELE</name>
<evidence type="ECO:0000313" key="3">
    <source>
        <dbReference type="Proteomes" id="UP001221898"/>
    </source>
</evidence>
<keyword evidence="3" id="KW-1185">Reference proteome</keyword>